<dbReference type="GO" id="GO:0005925">
    <property type="term" value="C:focal adhesion"/>
    <property type="evidence" value="ECO:0007669"/>
    <property type="project" value="InterPro"/>
</dbReference>
<dbReference type="Proteomes" id="UP000887560">
    <property type="component" value="Unplaced"/>
</dbReference>
<dbReference type="Gene3D" id="1.20.120.230">
    <property type="entry name" value="Alpha-catenin/vinculin-like"/>
    <property type="match status" value="5"/>
</dbReference>
<dbReference type="Pfam" id="PF21692">
    <property type="entry name" value="Talin_R4"/>
    <property type="match status" value="1"/>
</dbReference>
<dbReference type="SUPFAM" id="SSF109880">
    <property type="entry name" value="A middle domain of Talin 1"/>
    <property type="match status" value="1"/>
</dbReference>
<dbReference type="GO" id="GO:0005178">
    <property type="term" value="F:integrin binding"/>
    <property type="evidence" value="ECO:0007669"/>
    <property type="project" value="TreeGrafter"/>
</dbReference>
<dbReference type="InterPro" id="IPR014026">
    <property type="entry name" value="UDP-Glc/GDP-Man_DH_dimer"/>
</dbReference>
<keyword evidence="4" id="KW-0175">Coiled coil</keyword>
<dbReference type="InterPro" id="IPR054082">
    <property type="entry name" value="Talin_IBS2B"/>
</dbReference>
<protein>
    <recommendedName>
        <fullName evidence="2">UDP-glucose 6-dehydrogenase</fullName>
    </recommendedName>
</protein>
<evidence type="ECO:0000256" key="3">
    <source>
        <dbReference type="ARBA" id="ARBA00022490"/>
    </source>
</evidence>
<dbReference type="InterPro" id="IPR035964">
    <property type="entry name" value="I/LWEQ_dom_sf"/>
</dbReference>
<evidence type="ECO:0000256" key="5">
    <source>
        <dbReference type="SAM" id="MobiDB-lite"/>
    </source>
</evidence>
<dbReference type="SUPFAM" id="SSF109885">
    <property type="entry name" value="I/LWEQ domain"/>
    <property type="match status" value="3"/>
</dbReference>
<evidence type="ECO:0000313" key="8">
    <source>
        <dbReference type="WBParaSite" id="scf7180000424511.g13334"/>
    </source>
</evidence>
<feature type="region of interest" description="Disordered" evidence="5">
    <location>
        <begin position="2626"/>
        <end position="2657"/>
    </location>
</feature>
<dbReference type="Pfam" id="PF00984">
    <property type="entry name" value="UDPG_MGDP_dh"/>
    <property type="match status" value="1"/>
</dbReference>
<feature type="coiled-coil region" evidence="4">
    <location>
        <begin position="2522"/>
        <end position="2549"/>
    </location>
</feature>
<dbReference type="Pfam" id="PF09141">
    <property type="entry name" value="Talin_middle"/>
    <property type="match status" value="1"/>
</dbReference>
<dbReference type="PANTHER" id="PTHR19981">
    <property type="entry name" value="TALIN"/>
    <property type="match status" value="1"/>
</dbReference>
<dbReference type="InterPro" id="IPR036723">
    <property type="entry name" value="Alpha-catenin/vinculin-like_sf"/>
</dbReference>
<dbReference type="Pfam" id="PF03721">
    <property type="entry name" value="UDPG_MGDP_dh_N"/>
    <property type="match status" value="1"/>
</dbReference>
<dbReference type="GO" id="GO:0001726">
    <property type="term" value="C:ruffle"/>
    <property type="evidence" value="ECO:0007669"/>
    <property type="project" value="InterPro"/>
</dbReference>
<accession>A0A915P869</accession>
<dbReference type="PROSITE" id="PS50945">
    <property type="entry name" value="I_LWEQ"/>
    <property type="match status" value="1"/>
</dbReference>
<dbReference type="Pfam" id="PF21896">
    <property type="entry name" value="Talin_IBS2B"/>
    <property type="match status" value="3"/>
</dbReference>
<dbReference type="Pfam" id="PF25177">
    <property type="entry name" value="Talin_VBS2"/>
    <property type="match status" value="1"/>
</dbReference>
<dbReference type="InterPro" id="IPR001732">
    <property type="entry name" value="UDP-Glc/GDP-Man_DH_N"/>
</dbReference>
<dbReference type="Gene3D" id="1.20.1420.10">
    <property type="entry name" value="Talin, central domain"/>
    <property type="match status" value="6"/>
</dbReference>
<dbReference type="GO" id="GO:0098609">
    <property type="term" value="P:cell-cell adhesion"/>
    <property type="evidence" value="ECO:0007669"/>
    <property type="project" value="TreeGrafter"/>
</dbReference>
<dbReference type="Gene3D" id="2.30.29.30">
    <property type="entry name" value="Pleckstrin-homology domain (PH domain)/Phosphotyrosine-binding domain (PTB)"/>
    <property type="match status" value="1"/>
</dbReference>
<dbReference type="Pfam" id="PF01608">
    <property type="entry name" value="I_LWEQ"/>
    <property type="match status" value="1"/>
</dbReference>
<feature type="compositionally biased region" description="Basic and acidic residues" evidence="5">
    <location>
        <begin position="2626"/>
        <end position="2639"/>
    </location>
</feature>
<dbReference type="Gene3D" id="1.20.1410.10">
    <property type="entry name" value="I/LWEQ domain"/>
    <property type="match status" value="1"/>
</dbReference>
<dbReference type="InterPro" id="IPR054060">
    <property type="entry name" value="TLN1-like_RS"/>
</dbReference>
<dbReference type="GO" id="GO:0030036">
    <property type="term" value="P:actin cytoskeleton organization"/>
    <property type="evidence" value="ECO:0007669"/>
    <property type="project" value="TreeGrafter"/>
</dbReference>
<dbReference type="InterPro" id="IPR015009">
    <property type="entry name" value="Vinculin-bd_dom"/>
</dbReference>
<dbReference type="InterPro" id="IPR002404">
    <property type="entry name" value="IRS_PTB"/>
</dbReference>
<organism evidence="7 8">
    <name type="scientific">Meloidogyne floridensis</name>
    <dbReference type="NCBI Taxonomy" id="298350"/>
    <lineage>
        <taxon>Eukaryota</taxon>
        <taxon>Metazoa</taxon>
        <taxon>Ecdysozoa</taxon>
        <taxon>Nematoda</taxon>
        <taxon>Chromadorea</taxon>
        <taxon>Rhabditida</taxon>
        <taxon>Tylenchina</taxon>
        <taxon>Tylenchomorpha</taxon>
        <taxon>Tylenchoidea</taxon>
        <taxon>Meloidogynidae</taxon>
        <taxon>Meloidogyninae</taxon>
        <taxon>Meloidogyne</taxon>
    </lineage>
</organism>
<dbReference type="InterPro" id="IPR011993">
    <property type="entry name" value="PH-like_dom_sf"/>
</dbReference>
<evidence type="ECO:0000313" key="7">
    <source>
        <dbReference type="Proteomes" id="UP000887560"/>
    </source>
</evidence>
<dbReference type="InterPro" id="IPR015224">
    <property type="entry name" value="Talin_cent"/>
</dbReference>
<dbReference type="SMART" id="SM00307">
    <property type="entry name" value="ILWEQ"/>
    <property type="match status" value="1"/>
</dbReference>
<evidence type="ECO:0000259" key="6">
    <source>
        <dbReference type="PROSITE" id="PS50945"/>
    </source>
</evidence>
<dbReference type="SUPFAM" id="SSF47220">
    <property type="entry name" value="alpha-catenin/vinculin-like"/>
    <property type="match status" value="3"/>
</dbReference>
<dbReference type="InterPro" id="IPR036476">
    <property type="entry name" value="Talin_cent_sf"/>
</dbReference>
<dbReference type="FunFam" id="1.20.1410.10:FF:000001">
    <property type="entry name" value="Talin 2"/>
    <property type="match status" value="1"/>
</dbReference>
<dbReference type="SUPFAM" id="SSF48179">
    <property type="entry name" value="6-phosphogluconate dehydrogenase C-terminal domain-like"/>
    <property type="match status" value="1"/>
</dbReference>
<dbReference type="InterPro" id="IPR002558">
    <property type="entry name" value="ILWEQ_dom"/>
</dbReference>
<dbReference type="Pfam" id="PF08913">
    <property type="entry name" value="VBS"/>
    <property type="match status" value="1"/>
</dbReference>
<dbReference type="GO" id="GO:0051015">
    <property type="term" value="F:actin filament binding"/>
    <property type="evidence" value="ECO:0007669"/>
    <property type="project" value="InterPro"/>
</dbReference>
<dbReference type="InterPro" id="IPR008927">
    <property type="entry name" value="6-PGluconate_DH-like_C_sf"/>
</dbReference>
<dbReference type="Pfam" id="PF02174">
    <property type="entry name" value="IRS"/>
    <property type="match status" value="1"/>
</dbReference>
<keyword evidence="3" id="KW-0963">Cytoplasm</keyword>
<name>A0A915P869_9BILA</name>
<dbReference type="GO" id="GO:0005200">
    <property type="term" value="F:structural constituent of cytoskeleton"/>
    <property type="evidence" value="ECO:0007669"/>
    <property type="project" value="InterPro"/>
</dbReference>
<dbReference type="Gene3D" id="3.40.50.720">
    <property type="entry name" value="NAD(P)-binding Rossmann-like Domain"/>
    <property type="match status" value="2"/>
</dbReference>
<keyword evidence="7" id="KW-1185">Reference proteome</keyword>
<dbReference type="InterPro" id="IPR036291">
    <property type="entry name" value="NAD(P)-bd_dom_sf"/>
</dbReference>
<comment type="subcellular location">
    <subcellularLocation>
        <location evidence="1">Cytoplasm</location>
    </subcellularLocation>
</comment>
<dbReference type="SUPFAM" id="SSF51735">
    <property type="entry name" value="NAD(P)-binding Rossmann-fold domains"/>
    <property type="match status" value="1"/>
</dbReference>
<dbReference type="SUPFAM" id="SSF50729">
    <property type="entry name" value="PH domain-like"/>
    <property type="match status" value="1"/>
</dbReference>
<dbReference type="GO" id="GO:0016616">
    <property type="term" value="F:oxidoreductase activity, acting on the CH-OH group of donors, NAD or NADP as acceptor"/>
    <property type="evidence" value="ECO:0007669"/>
    <property type="project" value="InterPro"/>
</dbReference>
<evidence type="ECO:0000256" key="4">
    <source>
        <dbReference type="SAM" id="Coils"/>
    </source>
</evidence>
<reference evidence="8" key="1">
    <citation type="submission" date="2022-11" db="UniProtKB">
        <authorList>
            <consortium name="WormBaseParasite"/>
        </authorList>
    </citation>
    <scope>IDENTIFICATION</scope>
</reference>
<dbReference type="Pfam" id="PF21865">
    <property type="entry name" value="TLN1-like_RS"/>
    <property type="match status" value="2"/>
</dbReference>
<evidence type="ECO:0000256" key="2">
    <source>
        <dbReference type="ARBA" id="ARBA00015132"/>
    </source>
</evidence>
<dbReference type="PANTHER" id="PTHR19981:SF1">
    <property type="entry name" value="RHEA, ISOFORM B"/>
    <property type="match status" value="1"/>
</dbReference>
<dbReference type="GO" id="GO:0051287">
    <property type="term" value="F:NAD binding"/>
    <property type="evidence" value="ECO:0007669"/>
    <property type="project" value="InterPro"/>
</dbReference>
<dbReference type="GO" id="GO:0005886">
    <property type="term" value="C:plasma membrane"/>
    <property type="evidence" value="ECO:0007669"/>
    <property type="project" value="TreeGrafter"/>
</dbReference>
<feature type="coiled-coil region" evidence="4">
    <location>
        <begin position="2163"/>
        <end position="2204"/>
    </location>
</feature>
<dbReference type="InterPro" id="IPR049108">
    <property type="entry name" value="Talin_R4"/>
</dbReference>
<sequence length="2779" mass="304423">VRRWAASYKTFTLDFGDYKDGYYSVQTLEGERIGQLIGGYIDIILKKKRIVDHTGIEGDEGATMVEDIVAPARATLLAHSEPTPIIAQEPGGAMYGIYRPETGTPPQAPQYGGVSGMILAQRMPKGEDIRYLDSRERSQRALVGTIEATIRAVEEAEEEIAKPPQIDLPRFGETQRHWRVEVEKESVGDRLAAMGAATAEVVQLTAIPEESAVDTRVGNAIATIGSNLPEMGRGVRELAALMPDEHRAGDLVDAARKLCNAFGTFLDKVHPEHQEKRANILSAASRVGELSNDVLSTIQERTEEELSFHDELNRKARAVATSTAQLVLQAKTVSADCDDPGLKDQVIQSAMKTAYATSELVACTRVVGPTIEHPPCKEHLTDAAHCVARAVHELLEDASKASQQAPPEKAENFEHLRESASRVTNALDDIIGHVQGGPWGYHRKTQQDYTFEQIVESSNRILAHPGGAPPELFRYSETAIRNSQMLVDGMEQEANKLDSVQQREKLLNAARSVAQATSSMIDATRECQNRPGEAEPQLALKSATSQLVQATNHATIDRQIRQTIQQLEKVAKEVASATTQTIAAANSARPHIHNEQFLHVLVQECVNTGRYVPPLVQRIKENQNAKTPVEHFKAHVGLIHECQAFVQPSANLVDLSRSAVPYVEDKHASGILLRTSQQLSVYVAELRTAVNNAQQLDFEPYLEHSEEFINSLDHKLQQVAQQIRSGYPVQHSCSSLDIEGTTNSLRKQSRLLNSAVAQMVSAAYASERRRVSIASMELVQSLGDFTESVTDVVASRQEQKRDLISLESLILNARSVVHDSSRIFDRIRERNSQQLEEAARTVTESLRRTLAALPGDVHVEQAIEKLRNLTTASSLISFPSSPTSTNLRASANQLVEDADRLLHYVHSPETESQKGVERFSNSFGQFYSIIADFAQRQNERRNQSSLDGLINIRDEAVDLLDRFRSLQSDKSNISLSQALSTSCRQFSLNVWTLVELVETHGSGSAWVRECDQALQKIKAIRHLFGPEEKSSAPYTLSIPLNGNSYYESLAEVTNEARNLGDGMNGLAHYARRDDTEQLCLAVRKVADAVCGLAKNAAQSAYLIGVGDTSSEPGRAAIYDVNKYQYSIESLQQAIGRLNNSISSGDKQQLLDNVSTVTMHSSDLASICRDASEKSANISVRSKLVNSAVELTSITAALITAVKNIDKNSNKEFDECLLQINKLRSSVDNLQKFLDNPDFGPIPARISVAGRQAQQPLIGSTRKMLDASSEMIGTAKALNENPSDASIWQQIANNSSIVSESIKHLVAAIRDEAPGQADLDQAINILSQLIQQVDNAFMAAAHNEQPRVEATTESTHQQILHSLRQMLDIIDPLKIAAISHAEAIGRNVRQQLASAQTLAQACIQAALLSYDSRTQANVFEQCKTVLESSIQLMFATKDSGGNPKAVELHTIVEESAEQQQSALLDLQRLIQQLDSDNGLVSGLIDGISRSIAVADKTQQVSPGDSLADIQARMVSLLNIIGQTASDVPLSKPTEMGQLFLQLDEHFRSLSEDSRVAQSLMSSSELGQRLKSCVQNLGMACIELVKLGARRRNFPNDQRIFNQLSQQSSVIEERIREILVVLSEGARGTQACINAAQTVSGIIGDLDTTIMFATSGSLNPPTAPHEVTAVSPPVVDHRDVILRTAKALFEDTKALVSGAASNQEQLAVAAQNSVRSILQLTEAVKSGASKLSPDSTEAQVMMIHAVRDVASALSNLIQATTHASGRSPNDPAIGNLKEAAKVMVSNVSSLLKAIKTIEDSSQRGAQALEAAINAIDLAVKQYNNNEMPIRHAANGEDVIRASRATTIAAEKAAGSASLLHQENVIAAANLARQSVGDLLGTVRTASLNATNPDLKYKMLNSGREVALQLKNLLVNILQLYSRPDHPATKQAVLTAAKEISKLVGQLSYCGEQLHSSSPNPEEKPLLLAENELLGAASSIEAASNKLSQMRPRQVHKADEDLKNLPFDEQILSAAKSITTAVQILVKAAYNAQRELISQGRMSEPSAILTKDEQYWTEGLVSAATLVAAATNQLCEAANGVVQGHFTEEKLIAAAKQVASSTAHLLVACKVKSDIGSSAMQRLQSAGHAVKVATEHLVNAARQAITENDCRGLVISDRMVTGIAQVMDAQEEVLRKEKELIEARNRLTKLNKSLQNENDRFINLEINSNVGEIKRITCIGAGYVGGPTSAMIAFKCPDITVTVPGLDELINTCRGRNLFFSNDIPAAIQSAQLIFISVNTPTKTYGRGKGMAPDLCYMESVSRTIAEYANGPKIVVEKSTVPVKAAESIRYILREAEKLDTKRLSFQVLSNPEFLAEGTAMQDLANPDRVLIGGEQTPEGHAAISQLASIYERWVPRERVITMNTCINSISAICEATGADVGEVANAVGKDKRIGDRFLNASVGFGGSCFQKDVLSLVYLCEVIDMNEWQRRRFSDKIIAELFNTITDKKIAIFVDKLITICNCPYKAAEKAHAIVILTEWDEFKAVYECKIKTLESQLKEILEEKIKVDDELAREKTMNNDLKARIRHKDEHIKRLEGILVDQEAMMKENSRLKQQLKASDLQMRAMEQKNKELLEQIRKERLENSKKDKEIERLREEISQSRKRTKVPSTSKESPMAIRQRTARPSFGFSFCEEDSEIQIISGGSPSSPMRVHKFTGPKFSSSNSSCQILEEIKGQCKHQNMSKQSKNVKNVSILDESDDLENIPPPPRPPKKTIQLGNDLISPNLLAHASKSNLINFND</sequence>
<dbReference type="GO" id="GO:0005737">
    <property type="term" value="C:cytoplasm"/>
    <property type="evidence" value="ECO:0007669"/>
    <property type="project" value="UniProtKB-SubCell"/>
</dbReference>
<dbReference type="InterPro" id="IPR057346">
    <property type="entry name" value="Talin1/2_VBS2"/>
</dbReference>
<evidence type="ECO:0000256" key="1">
    <source>
        <dbReference type="ARBA" id="ARBA00004496"/>
    </source>
</evidence>
<proteinExistence type="predicted"/>
<dbReference type="WBParaSite" id="scf7180000424511.g13334">
    <property type="protein sequence ID" value="scf7180000424511.g13334"/>
    <property type="gene ID" value="scf7180000424511.g13334"/>
</dbReference>
<feature type="domain" description="I/LWEQ" evidence="6">
    <location>
        <begin position="1954"/>
        <end position="2195"/>
    </location>
</feature>